<accession>A0A0A5GK37</accession>
<dbReference type="InterPro" id="IPR005483">
    <property type="entry name" value="CPSase_dom"/>
</dbReference>
<evidence type="ECO:0000256" key="6">
    <source>
        <dbReference type="ARBA" id="ARBA00022605"/>
    </source>
</evidence>
<evidence type="ECO:0000256" key="12">
    <source>
        <dbReference type="ARBA" id="ARBA00022975"/>
    </source>
</evidence>
<comment type="catalytic activity">
    <reaction evidence="14">
        <text>hydrogencarbonate + NH4(+) + 2 ATP = carbamoyl phosphate + 2 ADP + phosphate + 2 H(+)</text>
        <dbReference type="Rhea" id="RHEA:18029"/>
        <dbReference type="ChEBI" id="CHEBI:15378"/>
        <dbReference type="ChEBI" id="CHEBI:17544"/>
        <dbReference type="ChEBI" id="CHEBI:28938"/>
        <dbReference type="ChEBI" id="CHEBI:30616"/>
        <dbReference type="ChEBI" id="CHEBI:43474"/>
        <dbReference type="ChEBI" id="CHEBI:58228"/>
        <dbReference type="ChEBI" id="CHEBI:456216"/>
        <dbReference type="EC" id="6.3.4.16"/>
    </reaction>
</comment>
<dbReference type="AlphaFoldDB" id="A0A0A5GK37"/>
<evidence type="ECO:0000256" key="9">
    <source>
        <dbReference type="ARBA" id="ARBA00022741"/>
    </source>
</evidence>
<gene>
    <name evidence="18" type="primary">carB</name>
    <name evidence="18" type="ORF">N781_16620</name>
</gene>
<dbReference type="FunFam" id="3.40.50.20:FF:000001">
    <property type="entry name" value="Carbamoyl-phosphate synthase large chain"/>
    <property type="match status" value="2"/>
</dbReference>
<dbReference type="EMBL" id="AVPE01000006">
    <property type="protein sequence ID" value="KGX92374.1"/>
    <property type="molecule type" value="Genomic_DNA"/>
</dbReference>
<dbReference type="InterPro" id="IPR058047">
    <property type="entry name" value="CPSase_preATP-grasp"/>
</dbReference>
<evidence type="ECO:0000256" key="11">
    <source>
        <dbReference type="ARBA" id="ARBA00022842"/>
    </source>
</evidence>
<evidence type="ECO:0000256" key="7">
    <source>
        <dbReference type="ARBA" id="ARBA00022723"/>
    </source>
</evidence>
<evidence type="ECO:0000313" key="18">
    <source>
        <dbReference type="EMBL" id="KGX92374.1"/>
    </source>
</evidence>
<dbReference type="InterPro" id="IPR006275">
    <property type="entry name" value="CPSase_lsu"/>
</dbReference>
<dbReference type="GO" id="GO:0046872">
    <property type="term" value="F:metal ion binding"/>
    <property type="evidence" value="ECO:0007669"/>
    <property type="project" value="UniProtKB-KW"/>
</dbReference>
<comment type="pathway">
    <text evidence="2">Amino-acid biosynthesis; L-arginine biosynthesis; carbamoyl phosphate from bicarbonate: step 1/1.</text>
</comment>
<dbReference type="SUPFAM" id="SSF48108">
    <property type="entry name" value="Carbamoyl phosphate synthetase, large subunit connection domain"/>
    <property type="match status" value="1"/>
</dbReference>
<evidence type="ECO:0000256" key="16">
    <source>
        <dbReference type="PROSITE-ProRule" id="PRU00409"/>
    </source>
</evidence>
<keyword evidence="12" id="KW-0665">Pyrimidine biosynthesis</keyword>
<dbReference type="Pfam" id="PF25596">
    <property type="entry name" value="CPSase_L_D1"/>
    <property type="match status" value="2"/>
</dbReference>
<comment type="cofactor">
    <cofactor evidence="1">
        <name>Mn(2+)</name>
        <dbReference type="ChEBI" id="CHEBI:29035"/>
    </cofactor>
</comment>
<evidence type="ECO:0000313" key="19">
    <source>
        <dbReference type="Proteomes" id="UP000030528"/>
    </source>
</evidence>
<proteinExistence type="inferred from homology"/>
<dbReference type="Gene3D" id="3.30.470.20">
    <property type="entry name" value="ATP-grasp fold, B domain"/>
    <property type="match status" value="2"/>
</dbReference>
<evidence type="ECO:0000256" key="1">
    <source>
        <dbReference type="ARBA" id="ARBA00001936"/>
    </source>
</evidence>
<evidence type="ECO:0000256" key="5">
    <source>
        <dbReference type="ARBA" id="ARBA00022598"/>
    </source>
</evidence>
<dbReference type="Pfam" id="PF02786">
    <property type="entry name" value="CPSase_L_D2"/>
    <property type="match status" value="2"/>
</dbReference>
<keyword evidence="8" id="KW-0677">Repeat</keyword>
<dbReference type="NCBIfam" id="NF009455">
    <property type="entry name" value="PRK12815.1"/>
    <property type="match status" value="1"/>
</dbReference>
<evidence type="ECO:0000256" key="14">
    <source>
        <dbReference type="ARBA" id="ARBA00047359"/>
    </source>
</evidence>
<dbReference type="PANTHER" id="PTHR11405">
    <property type="entry name" value="CARBAMOYLTRANSFERASE FAMILY MEMBER"/>
    <property type="match status" value="1"/>
</dbReference>
<keyword evidence="11" id="KW-0460">Magnesium</keyword>
<dbReference type="STRING" id="1385510.GCA_000425205_02110"/>
<dbReference type="SMART" id="SM01096">
    <property type="entry name" value="CPSase_L_D3"/>
    <property type="match status" value="1"/>
</dbReference>
<evidence type="ECO:0000256" key="2">
    <source>
        <dbReference type="ARBA" id="ARBA00005077"/>
    </source>
</evidence>
<dbReference type="Gene3D" id="1.10.1030.10">
    <property type="entry name" value="Carbamoyl-phosphate synthetase, large subunit oligomerisation domain"/>
    <property type="match status" value="1"/>
</dbReference>
<dbReference type="Gene3D" id="3.40.50.1380">
    <property type="entry name" value="Methylglyoxal synthase-like domain"/>
    <property type="match status" value="1"/>
</dbReference>
<keyword evidence="13" id="KW-0464">Manganese</keyword>
<feature type="domain" description="ATP-grasp" evidence="17">
    <location>
        <begin position="133"/>
        <end position="327"/>
    </location>
</feature>
<reference evidence="18 19" key="1">
    <citation type="submission" date="2013-08" db="EMBL/GenBank/DDBJ databases">
        <authorList>
            <person name="Huang J."/>
            <person name="Wang G."/>
        </authorList>
    </citation>
    <scope>NUCLEOTIDE SEQUENCE [LARGE SCALE GENOMIC DNA]</scope>
    <source>
        <strain evidence="18 19">JSM 076056</strain>
    </source>
</reference>
<dbReference type="PROSITE" id="PS00867">
    <property type="entry name" value="CPSASE_2"/>
    <property type="match status" value="2"/>
</dbReference>
<dbReference type="SUPFAM" id="SSF56059">
    <property type="entry name" value="Glutathione synthetase ATP-binding domain-like"/>
    <property type="match status" value="2"/>
</dbReference>
<dbReference type="GO" id="GO:0006221">
    <property type="term" value="P:pyrimidine nucleotide biosynthetic process"/>
    <property type="evidence" value="ECO:0007669"/>
    <property type="project" value="UniProtKB-KW"/>
</dbReference>
<dbReference type="RefSeq" id="WP_051239826.1">
    <property type="nucleotide sequence ID" value="NZ_AULI01000008.1"/>
</dbReference>
<dbReference type="OrthoDB" id="9804197at2"/>
<evidence type="ECO:0000256" key="15">
    <source>
        <dbReference type="ARBA" id="ARBA00048816"/>
    </source>
</evidence>
<dbReference type="NCBIfam" id="TIGR01369">
    <property type="entry name" value="CPSaseII_lrg"/>
    <property type="match status" value="1"/>
</dbReference>
<comment type="catalytic activity">
    <reaction evidence="15">
        <text>hydrogencarbonate + L-glutamine + 2 ATP + H2O = carbamoyl phosphate + L-glutamate + 2 ADP + phosphate + 2 H(+)</text>
        <dbReference type="Rhea" id="RHEA:18633"/>
        <dbReference type="ChEBI" id="CHEBI:15377"/>
        <dbReference type="ChEBI" id="CHEBI:15378"/>
        <dbReference type="ChEBI" id="CHEBI:17544"/>
        <dbReference type="ChEBI" id="CHEBI:29985"/>
        <dbReference type="ChEBI" id="CHEBI:30616"/>
        <dbReference type="ChEBI" id="CHEBI:43474"/>
        <dbReference type="ChEBI" id="CHEBI:58228"/>
        <dbReference type="ChEBI" id="CHEBI:58359"/>
        <dbReference type="ChEBI" id="CHEBI:456216"/>
        <dbReference type="EC" id="6.3.5.5"/>
    </reaction>
</comment>
<dbReference type="GO" id="GO:0004088">
    <property type="term" value="F:carbamoyl-phosphate synthase (glutamine-hydrolyzing) activity"/>
    <property type="evidence" value="ECO:0007669"/>
    <property type="project" value="UniProtKB-EC"/>
</dbReference>
<dbReference type="EC" id="6.3.5.5" evidence="18"/>
<keyword evidence="5 18" id="KW-0436">Ligase</keyword>
<dbReference type="Gene3D" id="3.30.1490.20">
    <property type="entry name" value="ATP-grasp fold, A domain"/>
    <property type="match status" value="1"/>
</dbReference>
<keyword evidence="19" id="KW-1185">Reference proteome</keyword>
<feature type="domain" description="ATP-grasp" evidence="17">
    <location>
        <begin position="671"/>
        <end position="862"/>
    </location>
</feature>
<dbReference type="eggNOG" id="COG0458">
    <property type="taxonomic scope" value="Bacteria"/>
</dbReference>
<dbReference type="InterPro" id="IPR036897">
    <property type="entry name" value="CarbamoylP_synth_lsu_oligo_sf"/>
</dbReference>
<dbReference type="GO" id="GO:0006526">
    <property type="term" value="P:L-arginine biosynthetic process"/>
    <property type="evidence" value="ECO:0007669"/>
    <property type="project" value="UniProtKB-KW"/>
</dbReference>
<dbReference type="NCBIfam" id="NF003671">
    <property type="entry name" value="PRK05294.1"/>
    <property type="match status" value="1"/>
</dbReference>
<evidence type="ECO:0000256" key="13">
    <source>
        <dbReference type="ARBA" id="ARBA00023211"/>
    </source>
</evidence>
<keyword evidence="6" id="KW-0028">Amino-acid biosynthesis</keyword>
<protein>
    <submittedName>
        <fullName evidence="18">Carbamoyl phosphate synthase large subunit</fullName>
        <ecNumber evidence="18">6.3.5.5</ecNumber>
    </submittedName>
</protein>
<comment type="caution">
    <text evidence="18">The sequence shown here is derived from an EMBL/GenBank/DDBJ whole genome shotgun (WGS) entry which is preliminary data.</text>
</comment>
<dbReference type="Pfam" id="PF02787">
    <property type="entry name" value="CPSase_L_D3"/>
    <property type="match status" value="1"/>
</dbReference>
<evidence type="ECO:0000256" key="4">
    <source>
        <dbReference type="ARBA" id="ARBA00022571"/>
    </source>
</evidence>
<dbReference type="Gene3D" id="3.40.50.20">
    <property type="match status" value="2"/>
</dbReference>
<evidence type="ECO:0000259" key="17">
    <source>
        <dbReference type="PROSITE" id="PS50975"/>
    </source>
</evidence>
<dbReference type="PROSITE" id="PS50975">
    <property type="entry name" value="ATP_GRASP"/>
    <property type="match status" value="2"/>
</dbReference>
<dbReference type="FunFam" id="1.10.1030.10:FF:000002">
    <property type="entry name" value="Carbamoyl-phosphate synthase large chain"/>
    <property type="match status" value="1"/>
</dbReference>
<dbReference type="SUPFAM" id="SSF52440">
    <property type="entry name" value="PreATP-grasp domain"/>
    <property type="match status" value="2"/>
</dbReference>
<keyword evidence="4" id="KW-0055">Arginine biosynthesis</keyword>
<dbReference type="GO" id="GO:0006541">
    <property type="term" value="P:glutamine metabolic process"/>
    <property type="evidence" value="ECO:0007669"/>
    <property type="project" value="TreeGrafter"/>
</dbReference>
<dbReference type="InterPro" id="IPR013815">
    <property type="entry name" value="ATP_grasp_subdomain_1"/>
</dbReference>
<dbReference type="PROSITE" id="PS00866">
    <property type="entry name" value="CPSASE_1"/>
    <property type="match status" value="1"/>
</dbReference>
<dbReference type="InterPro" id="IPR036914">
    <property type="entry name" value="MGS-like_dom_sf"/>
</dbReference>
<dbReference type="InterPro" id="IPR005480">
    <property type="entry name" value="CPSase_lsu_oligo"/>
</dbReference>
<name>A0A0A5GK37_9BACI</name>
<dbReference type="Proteomes" id="UP000030528">
    <property type="component" value="Unassembled WGS sequence"/>
</dbReference>
<organism evidence="18 19">
    <name type="scientific">Pontibacillus halophilus JSM 076056 = DSM 19796</name>
    <dbReference type="NCBI Taxonomy" id="1385510"/>
    <lineage>
        <taxon>Bacteria</taxon>
        <taxon>Bacillati</taxon>
        <taxon>Bacillota</taxon>
        <taxon>Bacilli</taxon>
        <taxon>Bacillales</taxon>
        <taxon>Bacillaceae</taxon>
        <taxon>Pontibacillus</taxon>
    </lineage>
</organism>
<comment type="similarity">
    <text evidence="3">Belongs to the CarB family.</text>
</comment>
<keyword evidence="7" id="KW-0479">Metal-binding</keyword>
<dbReference type="SUPFAM" id="SSF52335">
    <property type="entry name" value="Methylglyoxal synthase-like"/>
    <property type="match status" value="1"/>
</dbReference>
<dbReference type="GO" id="GO:0004087">
    <property type="term" value="F:carbamoyl-phosphate synthase (ammonia) activity"/>
    <property type="evidence" value="ECO:0007669"/>
    <property type="project" value="UniProtKB-EC"/>
</dbReference>
<keyword evidence="10 16" id="KW-0067">ATP-binding</keyword>
<dbReference type="InterPro" id="IPR016185">
    <property type="entry name" value="PreATP-grasp_dom_sf"/>
</dbReference>
<keyword evidence="9 16" id="KW-0547">Nucleotide-binding</keyword>
<dbReference type="PANTHER" id="PTHR11405:SF53">
    <property type="entry name" value="CARBAMOYL-PHOSPHATE SYNTHASE [AMMONIA], MITOCHONDRIAL"/>
    <property type="match status" value="1"/>
</dbReference>
<dbReference type="InterPro" id="IPR005479">
    <property type="entry name" value="CPAse_ATP-bd"/>
</dbReference>
<dbReference type="PRINTS" id="PR00098">
    <property type="entry name" value="CPSASE"/>
</dbReference>
<dbReference type="InterPro" id="IPR011761">
    <property type="entry name" value="ATP-grasp"/>
</dbReference>
<evidence type="ECO:0000256" key="10">
    <source>
        <dbReference type="ARBA" id="ARBA00022840"/>
    </source>
</evidence>
<sequence>MPYRKELKKVAIFGSGPIVIGQAAEFDYAGTQACLALKEEGIEVVLINHNPATIMTDESIADVVYMEPMTVENVTRILEKEQPDGVIGSLGGQTGLNLTINLYEDGVFERLGIEVLGTSVESIQQGEDREQFRKLMRDIGEPISESKIATTLEEALQHATAIGYPIMIRPAYTLGGEGGGFAYSADQLTDIVERGLSLSPISQVLIERSMRGWKEIEYEVMRDEKDTCMIVCNMENVDPVGIHTGDSIVVAPSQTLTDNQYQLLRNVSIKVIRALGVIGGCNIQFGLDPESDDYQIIEVNPRVSRSSALASKATGYPIARMAAKCSIGYALSEIPNPITETTTAAFEPALDYLVVKLPRFPFDKFPEGERSLGTQMKATGEVMALDRSFEGALNKAIRSMETHVYALSDGLPVTCTHEQLVSNLTHPTDERLFYIAEAFKEGWSVEDVHAYTFIDYWFLNKIKRVINVEQLLLSEPLSKELLLKAKRLNISDGWIAKATNKSEEAIRSLRKAYRIQPGMKQVDTCAAEFEAMTPYYYSTYLGEHEGSQSSSPAIVILGSGPIRIGQGIEFDYASVKATMKAKELGYRTVVINNNPETVSTDFSVADTLYFEPLTAEDVLAVIDKEHVAGVAVQFGGQSAISLASELERAGVPILGTSVSSIHLVEDRGAFYSLLQDLEIPSIPGGRAWNKEQLVSTAKELAYPLLVRPSYVTGGQHMQILSSEYALQQYVDALHISSEQWWPLLLDSFIEGKECEVDVICNGNEIVIPGIMEHLERAGVHSGDSTTVYPPQTIDEREQQLLVAYARKLSEALGVQGLMNIQYVIQDGMVYVLEVNPRASRTVPVISKVTGIDVVGWAMEALLPAHAKFPVTGLVAEKEYVALKRPIYSARKLKGVDHAVGPNMKSTGETLTLSETMDQLYATHGIDSRDLGLLVSMPVSKIEEALPHLERLVGEGTSLYAPKGSYQELVKHNVPVIEIEKEASMMKKAITEKRVQAVLSLPHMEQKEAEFGSLVRELAVNHGLQCFTHLDQVQWITNETQSRPLQSMQEWLAVEHHIKGDGSSETTRSQKERFSHS</sequence>
<dbReference type="GO" id="GO:0005524">
    <property type="term" value="F:ATP binding"/>
    <property type="evidence" value="ECO:0007669"/>
    <property type="project" value="UniProtKB-UniRule"/>
</dbReference>
<evidence type="ECO:0000256" key="8">
    <source>
        <dbReference type="ARBA" id="ARBA00022737"/>
    </source>
</evidence>
<dbReference type="GO" id="GO:0005737">
    <property type="term" value="C:cytoplasm"/>
    <property type="evidence" value="ECO:0007669"/>
    <property type="project" value="TreeGrafter"/>
</dbReference>
<dbReference type="FunFam" id="3.30.470.20:FF:000001">
    <property type="entry name" value="Carbamoyl-phosphate synthase large chain"/>
    <property type="match status" value="1"/>
</dbReference>
<dbReference type="FunFam" id="3.30.470.20:FF:000026">
    <property type="entry name" value="Carbamoyl-phosphate synthase large chain"/>
    <property type="match status" value="1"/>
</dbReference>
<evidence type="ECO:0000256" key="3">
    <source>
        <dbReference type="ARBA" id="ARBA00009799"/>
    </source>
</evidence>